<evidence type="ECO:0000256" key="2">
    <source>
        <dbReference type="SAM" id="SignalP"/>
    </source>
</evidence>
<dbReference type="InterPro" id="IPR050490">
    <property type="entry name" value="Bact_solute-bd_prot1"/>
</dbReference>
<dbReference type="PANTHER" id="PTHR43649:SF30">
    <property type="entry name" value="ABC TRANSPORTER SUBSTRATE-BINDING PROTEIN"/>
    <property type="match status" value="1"/>
</dbReference>
<keyword evidence="2" id="KW-0732">Signal</keyword>
<feature type="signal peptide" evidence="2">
    <location>
        <begin position="1"/>
        <end position="20"/>
    </location>
</feature>
<reference evidence="3" key="1">
    <citation type="submission" date="2021-01" db="EMBL/GenBank/DDBJ databases">
        <title>Whole genome shotgun sequence of Sinosporangium siamense NBRC 109515.</title>
        <authorList>
            <person name="Komaki H."/>
            <person name="Tamura T."/>
        </authorList>
    </citation>
    <scope>NUCLEOTIDE SEQUENCE</scope>
    <source>
        <strain evidence="3">NBRC 109515</strain>
    </source>
</reference>
<dbReference type="PROSITE" id="PS51257">
    <property type="entry name" value="PROKAR_LIPOPROTEIN"/>
    <property type="match status" value="1"/>
</dbReference>
<dbReference type="RefSeq" id="WP_204031457.1">
    <property type="nucleotide sequence ID" value="NZ_BOOW01000045.1"/>
</dbReference>
<dbReference type="Pfam" id="PF01547">
    <property type="entry name" value="SBP_bac_1"/>
    <property type="match status" value="1"/>
</dbReference>
<gene>
    <name evidence="3" type="ORF">Ssi02_66870</name>
</gene>
<accession>A0A919RMD8</accession>
<evidence type="ECO:0000256" key="1">
    <source>
        <dbReference type="SAM" id="MobiDB-lite"/>
    </source>
</evidence>
<dbReference type="Gene3D" id="3.40.190.10">
    <property type="entry name" value="Periplasmic binding protein-like II"/>
    <property type="match status" value="1"/>
</dbReference>
<dbReference type="PANTHER" id="PTHR43649">
    <property type="entry name" value="ARABINOSE-BINDING PROTEIN-RELATED"/>
    <property type="match status" value="1"/>
</dbReference>
<proteinExistence type="predicted"/>
<evidence type="ECO:0000313" key="3">
    <source>
        <dbReference type="EMBL" id="GII96456.1"/>
    </source>
</evidence>
<name>A0A919RMD8_9ACTN</name>
<sequence>MKVRRRTQLFSLMSACAVLAASGCAAGGTTASGTTLDQASCDKITSGTAAGASTSLKGPSGSSQSPRIQQASLETGLSKATASSKTISFVGGAYTGTTEAYWKDLAGKFEKANPGYKVNVRIIDWNNIDQQVSTMIQTKQYPDVLNQNKFSGWAANGLLQPVDSMVAPSVGSDFIPSFKENSFYQGTQYGLPLIASTRALFYNKDIFAKVGIEKPPATWAELVAAAKKIKDAGYTGYGLPLGGEENQGEWSLWMWSNGGEWKSGDQWGINSERNVQTLNFLNCLSNVYKVTQPNPGQTNRTDGVFRPFANGQTGMIMGASFAPSLFKQWKSNVNYGTAPIPLNNGTKPFTLGVQDYLVSFKKPGNTEAVSKFLNFFYQTDNYVRFLTSQGFLPTTQSASAALKSDPDFAPYLDLLPIAKFYPSTDPNFPKAQGTLEAQLGTAMTPGVDPKSVLDKIQSAATQGNGG</sequence>
<organism evidence="3 4">
    <name type="scientific">Sinosporangium siamense</name>
    <dbReference type="NCBI Taxonomy" id="1367973"/>
    <lineage>
        <taxon>Bacteria</taxon>
        <taxon>Bacillati</taxon>
        <taxon>Actinomycetota</taxon>
        <taxon>Actinomycetes</taxon>
        <taxon>Streptosporangiales</taxon>
        <taxon>Streptosporangiaceae</taxon>
        <taxon>Sinosporangium</taxon>
    </lineage>
</organism>
<comment type="caution">
    <text evidence="3">The sequence shown here is derived from an EMBL/GenBank/DDBJ whole genome shotgun (WGS) entry which is preliminary data.</text>
</comment>
<evidence type="ECO:0000313" key="4">
    <source>
        <dbReference type="Proteomes" id="UP000606172"/>
    </source>
</evidence>
<keyword evidence="4" id="KW-1185">Reference proteome</keyword>
<protein>
    <submittedName>
        <fullName evidence="3">Bicyclomycin resistance protein</fullName>
    </submittedName>
</protein>
<feature type="chain" id="PRO_5039651364" evidence="2">
    <location>
        <begin position="21"/>
        <end position="466"/>
    </location>
</feature>
<dbReference type="InterPro" id="IPR006059">
    <property type="entry name" value="SBP"/>
</dbReference>
<feature type="region of interest" description="Disordered" evidence="1">
    <location>
        <begin position="49"/>
        <end position="75"/>
    </location>
</feature>
<dbReference type="Proteomes" id="UP000606172">
    <property type="component" value="Unassembled WGS sequence"/>
</dbReference>
<dbReference type="EMBL" id="BOOW01000045">
    <property type="protein sequence ID" value="GII96456.1"/>
    <property type="molecule type" value="Genomic_DNA"/>
</dbReference>
<dbReference type="SUPFAM" id="SSF53850">
    <property type="entry name" value="Periplasmic binding protein-like II"/>
    <property type="match status" value="1"/>
</dbReference>
<dbReference type="AlphaFoldDB" id="A0A919RMD8"/>